<reference evidence="2 3" key="1">
    <citation type="submission" date="2023-08" db="EMBL/GenBank/DDBJ databases">
        <title>Achromobacter seleniivolatilans sp. nov., isolated from seleniferous soil.</title>
        <authorList>
            <person name="Zhang S."/>
            <person name="Li K."/>
            <person name="Peng J."/>
            <person name="Zhao Q."/>
            <person name="Wang H."/>
            <person name="Guo Y."/>
        </authorList>
    </citation>
    <scope>NUCLEOTIDE SEQUENCE [LARGE SCALE GENOMIC DNA]</scope>
    <source>
        <strain evidence="2 3">R39</strain>
    </source>
</reference>
<dbReference type="RefSeq" id="WP_306948722.1">
    <property type="nucleotide sequence ID" value="NZ_CP132976.1"/>
</dbReference>
<feature type="compositionally biased region" description="Polar residues" evidence="1">
    <location>
        <begin position="147"/>
        <end position="158"/>
    </location>
</feature>
<protein>
    <submittedName>
        <fullName evidence="2">Uncharacterized protein</fullName>
    </submittedName>
</protein>
<proteinExistence type="predicted"/>
<accession>A0ABY9M8R4</accession>
<organism evidence="2 3">
    <name type="scientific">Achromobacter seleniivolatilans</name>
    <dbReference type="NCBI Taxonomy" id="3047478"/>
    <lineage>
        <taxon>Bacteria</taxon>
        <taxon>Pseudomonadati</taxon>
        <taxon>Pseudomonadota</taxon>
        <taxon>Betaproteobacteria</taxon>
        <taxon>Burkholderiales</taxon>
        <taxon>Alcaligenaceae</taxon>
        <taxon>Achromobacter</taxon>
    </lineage>
</organism>
<name>A0ABY9M8R4_9BURK</name>
<evidence type="ECO:0000313" key="2">
    <source>
        <dbReference type="EMBL" id="WMD23085.1"/>
    </source>
</evidence>
<dbReference type="Proteomes" id="UP001234798">
    <property type="component" value="Chromosome"/>
</dbReference>
<sequence>MIARILSWLGIDAATGWFLLVVLAGLGGYAQGHAYASAQGEARHNDYVAQQNQATATALVNHMRALQVEQERGDELSLALLASHAERAKLSDDLKKRVPHVSTVYIEKPGAAPVPLPDRPFTVGWVRDYNAALGLRMPEAPAATGSVARTSPELSSSGPFGGADAADLTRSTVSQADVLTAHHDNAAICRKIEAQLNAILDLDEGKSP</sequence>
<dbReference type="EMBL" id="CP132976">
    <property type="protein sequence ID" value="WMD23085.1"/>
    <property type="molecule type" value="Genomic_DNA"/>
</dbReference>
<keyword evidence="3" id="KW-1185">Reference proteome</keyword>
<gene>
    <name evidence="2" type="ORF">RAS12_12125</name>
</gene>
<evidence type="ECO:0000256" key="1">
    <source>
        <dbReference type="SAM" id="MobiDB-lite"/>
    </source>
</evidence>
<evidence type="ECO:0000313" key="3">
    <source>
        <dbReference type="Proteomes" id="UP001234798"/>
    </source>
</evidence>
<feature type="region of interest" description="Disordered" evidence="1">
    <location>
        <begin position="144"/>
        <end position="163"/>
    </location>
</feature>